<gene>
    <name evidence="1" type="ORF">E3983_11430</name>
</gene>
<dbReference type="RefSeq" id="WP_135061064.1">
    <property type="nucleotide sequence ID" value="NZ_CP038254.1"/>
</dbReference>
<dbReference type="Gene3D" id="1.10.1660.10">
    <property type="match status" value="1"/>
</dbReference>
<reference evidence="1 2" key="1">
    <citation type="submission" date="2019-03" db="EMBL/GenBank/DDBJ databases">
        <title>Diverse conjugative elements silence natural transformation in Legionella species.</title>
        <authorList>
            <person name="Durieux I."/>
            <person name="Ginevra C."/>
            <person name="Attaiech L."/>
            <person name="Picq K."/>
            <person name="Juan P.A."/>
            <person name="Jarraud S."/>
            <person name="Charpentier X."/>
        </authorList>
    </citation>
    <scope>NUCLEOTIDE SEQUENCE [LARGE SCALE GENOMIC DNA]</scope>
    <source>
        <strain evidence="1 2">HL-0427-4011</strain>
    </source>
</reference>
<sequence length="100" mass="11320">MNDKRKTDSGCEEWFALSMSEVSYSFGVGTEIIQEIIDEGIVTLKKDKHNQWQFDSESIRCIRMVLRLKQDLGVNIAGAGLALDLMKKIEQLQKSVNNQG</sequence>
<dbReference type="Proteomes" id="UP000295517">
    <property type="component" value="Chromosome"/>
</dbReference>
<proteinExistence type="predicted"/>
<evidence type="ECO:0000313" key="2">
    <source>
        <dbReference type="Proteomes" id="UP000295517"/>
    </source>
</evidence>
<evidence type="ECO:0000313" key="1">
    <source>
        <dbReference type="EMBL" id="QBR84910.1"/>
    </source>
</evidence>
<dbReference type="Pfam" id="PF13591">
    <property type="entry name" value="MerR_2"/>
    <property type="match status" value="1"/>
</dbReference>
<name>A0AAX1EIK3_9GAMM</name>
<organism evidence="1 2">
    <name type="scientific">Legionella israelensis</name>
    <dbReference type="NCBI Taxonomy" id="454"/>
    <lineage>
        <taxon>Bacteria</taxon>
        <taxon>Pseudomonadati</taxon>
        <taxon>Pseudomonadota</taxon>
        <taxon>Gammaproteobacteria</taxon>
        <taxon>Legionellales</taxon>
        <taxon>Legionellaceae</taxon>
        <taxon>Legionella</taxon>
    </lineage>
</organism>
<dbReference type="EMBL" id="CP038254">
    <property type="protein sequence ID" value="QBR84910.1"/>
    <property type="molecule type" value="Genomic_DNA"/>
</dbReference>
<accession>A0AAX1EIK3</accession>
<protein>
    <submittedName>
        <fullName evidence="1">MerR family transcriptional regulator</fullName>
    </submittedName>
</protein>
<dbReference type="AlphaFoldDB" id="A0AAX1EIK3"/>